<dbReference type="EMBL" id="LNIX01000007">
    <property type="protein sequence ID" value="OXA52063.1"/>
    <property type="molecule type" value="Genomic_DNA"/>
</dbReference>
<feature type="signal peptide" evidence="5">
    <location>
        <begin position="1"/>
        <end position="20"/>
    </location>
</feature>
<dbReference type="PANTHER" id="PTHR11559">
    <property type="entry name" value="CARBOXYLESTERASE"/>
    <property type="match status" value="1"/>
</dbReference>
<dbReference type="InterPro" id="IPR002018">
    <property type="entry name" value="CarbesteraseB"/>
</dbReference>
<reference evidence="8 9" key="1">
    <citation type="submission" date="2015-12" db="EMBL/GenBank/DDBJ databases">
        <title>The genome of Folsomia candida.</title>
        <authorList>
            <person name="Faddeeva A."/>
            <person name="Derks M.F."/>
            <person name="Anvar Y."/>
            <person name="Smit S."/>
            <person name="Van Straalen N."/>
            <person name="Roelofs D."/>
        </authorList>
    </citation>
    <scope>NUCLEOTIDE SEQUENCE [LARGE SCALE GENOMIC DNA]</scope>
    <source>
        <strain evidence="8 9">VU population</strain>
        <tissue evidence="8">Whole body</tissue>
    </source>
</reference>
<organism evidence="8 9">
    <name type="scientific">Folsomia candida</name>
    <name type="common">Springtail</name>
    <dbReference type="NCBI Taxonomy" id="158441"/>
    <lineage>
        <taxon>Eukaryota</taxon>
        <taxon>Metazoa</taxon>
        <taxon>Ecdysozoa</taxon>
        <taxon>Arthropoda</taxon>
        <taxon>Hexapoda</taxon>
        <taxon>Collembola</taxon>
        <taxon>Entomobryomorpha</taxon>
        <taxon>Isotomoidea</taxon>
        <taxon>Isotomidae</taxon>
        <taxon>Proisotominae</taxon>
        <taxon>Folsomia</taxon>
    </lineage>
</organism>
<keyword evidence="3 5" id="KW-0378">Hydrolase</keyword>
<dbReference type="Gene3D" id="3.40.50.1820">
    <property type="entry name" value="alpha/beta hydrolase"/>
    <property type="match status" value="1"/>
</dbReference>
<dbReference type="InterPro" id="IPR050309">
    <property type="entry name" value="Type-B_Carboxylest/Lipase"/>
</dbReference>
<evidence type="ECO:0000313" key="8">
    <source>
        <dbReference type="EMBL" id="OXA52063.1"/>
    </source>
</evidence>
<feature type="transmembrane region" description="Helical" evidence="6">
    <location>
        <begin position="599"/>
        <end position="622"/>
    </location>
</feature>
<keyword evidence="9" id="KW-1185">Reference proteome</keyword>
<comment type="caution">
    <text evidence="8">The sequence shown here is derived from an EMBL/GenBank/DDBJ whole genome shotgun (WGS) entry which is preliminary data.</text>
</comment>
<evidence type="ECO:0000256" key="2">
    <source>
        <dbReference type="ARBA" id="ARBA00022487"/>
    </source>
</evidence>
<dbReference type="OrthoDB" id="3200163at2759"/>
<dbReference type="InterPro" id="IPR019826">
    <property type="entry name" value="Carboxylesterase_B_AS"/>
</dbReference>
<comment type="similarity">
    <text evidence="1 5">Belongs to the type-B carboxylesterase/lipase family.</text>
</comment>
<keyword evidence="2" id="KW-0719">Serine esterase</keyword>
<evidence type="ECO:0000256" key="6">
    <source>
        <dbReference type="SAM" id="Phobius"/>
    </source>
</evidence>
<sequence length="641" mass="70652">MGLLKFVLVGVAMLVVVAQGQDQSGDNRHFLHTPYGTVVGTKVPLHIHDRRPPSTFYSFKGIQYATAERWQEPTLKELEGPEIQAITSGSLCAQWSPSGHTTVGSEACLYLNVYTPTVPFVGRAGGQGVGTSHSASQLPVMVFFHPGGYMYGSGDMAGPLRLMRSRKVVLVTVNYRLGVFGYLSTGDSEIPGNFGGLDQIASLQWVKKYIGLFGGNADRVTIFGNSAGAASVHLLMLSPPAFGLFHGAIIQSGNGLCDWAVESNPAEYAEALGTKLECTGSSNDLAKCLKDKSVQELIQTQQEMLKLWAFPIRTAPVVDGVWRGDDGFLPGKPEDLMTAGAFAQVPILTGVVQNEGLMGYTEIHLSVGNEQFTSAEYFENELVPTILTVMMDNNEETEVVTKAVRGQYFQDINVENETKLAISALADLIGDLTVYSCHRNFLEKLVASNTTAYSYLFTHKTPKSPSVVSKSIDMLRRTAGVHPPLFDYGVSHSDELLYLFEPFENTLHKMDAEDLRVAEKMVNVWTSFASSWNPSNGLGQSNRAAPWRPIREGTIDFYTIPENRTQGFREGESIFWLRTVPYMQELGANISELELFKTLFWIFLGLFALFLLITLILAIVLWRKRSLKFISVQSSSKSMIP</sequence>
<keyword evidence="4" id="KW-0325">Glycoprotein</keyword>
<feature type="domain" description="Carboxylesterase type B" evidence="7">
    <location>
        <begin position="30"/>
        <end position="569"/>
    </location>
</feature>
<keyword evidence="6" id="KW-0472">Membrane</keyword>
<keyword evidence="6" id="KW-0812">Transmembrane</keyword>
<dbReference type="AlphaFoldDB" id="A0A226E3A3"/>
<dbReference type="GO" id="GO:0052689">
    <property type="term" value="F:carboxylic ester hydrolase activity"/>
    <property type="evidence" value="ECO:0007669"/>
    <property type="project" value="UniProtKB-KW"/>
</dbReference>
<feature type="chain" id="PRO_5011830467" description="Carboxylic ester hydrolase" evidence="5">
    <location>
        <begin position="21"/>
        <end position="641"/>
    </location>
</feature>
<dbReference type="InterPro" id="IPR029058">
    <property type="entry name" value="AB_hydrolase_fold"/>
</dbReference>
<accession>A0A226E3A3</accession>
<gene>
    <name evidence="8" type="ORF">Fcan01_13296</name>
</gene>
<dbReference type="Proteomes" id="UP000198287">
    <property type="component" value="Unassembled WGS sequence"/>
</dbReference>
<keyword evidence="5" id="KW-0732">Signal</keyword>
<dbReference type="EC" id="3.1.1.-" evidence="5"/>
<evidence type="ECO:0000256" key="5">
    <source>
        <dbReference type="RuleBase" id="RU361235"/>
    </source>
</evidence>
<proteinExistence type="inferred from homology"/>
<evidence type="ECO:0000256" key="4">
    <source>
        <dbReference type="ARBA" id="ARBA00023180"/>
    </source>
</evidence>
<dbReference type="Pfam" id="PF00135">
    <property type="entry name" value="COesterase"/>
    <property type="match status" value="1"/>
</dbReference>
<dbReference type="PROSITE" id="PS00122">
    <property type="entry name" value="CARBOXYLESTERASE_B_1"/>
    <property type="match status" value="1"/>
</dbReference>
<keyword evidence="6" id="KW-1133">Transmembrane helix</keyword>
<name>A0A226E3A3_FOLCA</name>
<evidence type="ECO:0000313" key="9">
    <source>
        <dbReference type="Proteomes" id="UP000198287"/>
    </source>
</evidence>
<evidence type="ECO:0000259" key="7">
    <source>
        <dbReference type="Pfam" id="PF00135"/>
    </source>
</evidence>
<dbReference type="OMA" id="CDWAVES"/>
<dbReference type="SUPFAM" id="SSF53474">
    <property type="entry name" value="alpha/beta-Hydrolases"/>
    <property type="match status" value="1"/>
</dbReference>
<dbReference type="STRING" id="158441.A0A226E3A3"/>
<protein>
    <recommendedName>
        <fullName evidence="5">Carboxylic ester hydrolase</fullName>
        <ecNumber evidence="5">3.1.1.-</ecNumber>
    </recommendedName>
</protein>
<evidence type="ECO:0000256" key="3">
    <source>
        <dbReference type="ARBA" id="ARBA00022801"/>
    </source>
</evidence>
<evidence type="ECO:0000256" key="1">
    <source>
        <dbReference type="ARBA" id="ARBA00005964"/>
    </source>
</evidence>